<comment type="caution">
    <text evidence="1">The sequence shown here is derived from an EMBL/GenBank/DDBJ whole genome shotgun (WGS) entry which is preliminary data.</text>
</comment>
<protein>
    <submittedName>
        <fullName evidence="1">Uncharacterized protein</fullName>
    </submittedName>
</protein>
<dbReference type="EMBL" id="MFJA01000012">
    <property type="protein sequence ID" value="OGG03866.1"/>
    <property type="molecule type" value="Genomic_DNA"/>
</dbReference>
<dbReference type="AlphaFoldDB" id="A0A1F5YUU2"/>
<organism evidence="1 2">
    <name type="scientific">Candidatus Gottesmanbacteria bacterium RBG_16_37_8</name>
    <dbReference type="NCBI Taxonomy" id="1798371"/>
    <lineage>
        <taxon>Bacteria</taxon>
        <taxon>Candidatus Gottesmaniibacteriota</taxon>
    </lineage>
</organism>
<evidence type="ECO:0000313" key="2">
    <source>
        <dbReference type="Proteomes" id="UP000176665"/>
    </source>
</evidence>
<evidence type="ECO:0000313" key="1">
    <source>
        <dbReference type="EMBL" id="OGG03866.1"/>
    </source>
</evidence>
<gene>
    <name evidence="1" type="ORF">A2W14_04985</name>
</gene>
<name>A0A1F5YUU2_9BACT</name>
<sequence>MSVGKVSRIRKFSLSIAGNMPLEKSTKIAANILNNGSTKSFGRKTQPINHKNNIVIKNLVR</sequence>
<dbReference type="Proteomes" id="UP000176665">
    <property type="component" value="Unassembled WGS sequence"/>
</dbReference>
<reference evidence="1 2" key="1">
    <citation type="journal article" date="2016" name="Nat. Commun.">
        <title>Thousands of microbial genomes shed light on interconnected biogeochemical processes in an aquifer system.</title>
        <authorList>
            <person name="Anantharaman K."/>
            <person name="Brown C.T."/>
            <person name="Hug L.A."/>
            <person name="Sharon I."/>
            <person name="Castelle C.J."/>
            <person name="Probst A.J."/>
            <person name="Thomas B.C."/>
            <person name="Singh A."/>
            <person name="Wilkins M.J."/>
            <person name="Karaoz U."/>
            <person name="Brodie E.L."/>
            <person name="Williams K.H."/>
            <person name="Hubbard S.S."/>
            <person name="Banfield J.F."/>
        </authorList>
    </citation>
    <scope>NUCLEOTIDE SEQUENCE [LARGE SCALE GENOMIC DNA]</scope>
</reference>
<proteinExistence type="predicted"/>
<dbReference type="STRING" id="1798371.A2W14_04985"/>
<accession>A0A1F5YUU2</accession>